<dbReference type="RefSeq" id="WP_378252425.1">
    <property type="nucleotide sequence ID" value="NZ_JBHSIT010000001.1"/>
</dbReference>
<dbReference type="PANTHER" id="PTHR21599">
    <property type="entry name" value="GLYCERATE KINASE"/>
    <property type="match status" value="1"/>
</dbReference>
<dbReference type="Proteomes" id="UP001595872">
    <property type="component" value="Unassembled WGS sequence"/>
</dbReference>
<dbReference type="InterPro" id="IPR018193">
    <property type="entry name" value="Glyc_kinase_flavodox-like_fold"/>
</dbReference>
<sequence>MSLPEPPGEPPPRGHVLLAPDRFRGALPAAEVARRLAAGLRLARPDVPVVELPVSGGGDGTAEAAVAAGFRRVELKVCGPAGRPVTASLAFDGRCAVVEIGEAAGPRRLPDGPPRPLSATSLGVGQLIGHAVRLGARRIVLSAGACAAPDGGAGLFQGLGGRLLDGIGRELPLGGAALRSLHALDLRGLPDLSGITITLIGDTSRPLLGRTGAVVSVLSGGVLAHGLGRTQARILEAGLVRWADLAESVTRRRARDLPGAGAAGGAGFAALALLGATVEPGPGAVLDLVDFAGRARGARLVVTGAETIDTGTLRGGVAASVARAAARAGVPAVAVAGRRGLTGERLRRARIQAVYALTDIDPALARTPNAAGPLLERLTVAIADEWLPPAGARL</sequence>
<dbReference type="PANTHER" id="PTHR21599:SF0">
    <property type="entry name" value="GLYCERATE KINASE"/>
    <property type="match status" value="1"/>
</dbReference>
<dbReference type="EC" id="2.7.1.-" evidence="5"/>
<dbReference type="Pfam" id="PF02595">
    <property type="entry name" value="Gly_kinase"/>
    <property type="match status" value="1"/>
</dbReference>
<dbReference type="EMBL" id="JBHSIT010000001">
    <property type="protein sequence ID" value="MFC4906744.1"/>
    <property type="molecule type" value="Genomic_DNA"/>
</dbReference>
<protein>
    <submittedName>
        <fullName evidence="5">Glycerate kinase</fullName>
        <ecNumber evidence="5">2.7.1.-</ecNumber>
    </submittedName>
</protein>
<evidence type="ECO:0000256" key="4">
    <source>
        <dbReference type="PIRNR" id="PIRNR006078"/>
    </source>
</evidence>
<evidence type="ECO:0000256" key="1">
    <source>
        <dbReference type="ARBA" id="ARBA00006284"/>
    </source>
</evidence>
<gene>
    <name evidence="5" type="ORF">ACFPCY_05400</name>
</gene>
<dbReference type="InterPro" id="IPR004381">
    <property type="entry name" value="Glycerate_kinase"/>
</dbReference>
<dbReference type="InterPro" id="IPR036129">
    <property type="entry name" value="Glycerate_kinase_sf"/>
</dbReference>
<keyword evidence="6" id="KW-1185">Reference proteome</keyword>
<reference evidence="6" key="1">
    <citation type="journal article" date="2019" name="Int. J. Syst. Evol. Microbiol.">
        <title>The Global Catalogue of Microorganisms (GCM) 10K type strain sequencing project: providing services to taxonomists for standard genome sequencing and annotation.</title>
        <authorList>
            <consortium name="The Broad Institute Genomics Platform"/>
            <consortium name="The Broad Institute Genome Sequencing Center for Infectious Disease"/>
            <person name="Wu L."/>
            <person name="Ma J."/>
        </authorList>
    </citation>
    <scope>NUCLEOTIDE SEQUENCE [LARGE SCALE GENOMIC DNA]</scope>
    <source>
        <strain evidence="6">KLKA75</strain>
    </source>
</reference>
<dbReference type="InterPro" id="IPR018197">
    <property type="entry name" value="Glycerate_kinase_RE-like"/>
</dbReference>
<keyword evidence="2 4" id="KW-0808">Transferase</keyword>
<dbReference type="GO" id="GO:0016301">
    <property type="term" value="F:kinase activity"/>
    <property type="evidence" value="ECO:0007669"/>
    <property type="project" value="UniProtKB-KW"/>
</dbReference>
<dbReference type="SUPFAM" id="SSF110738">
    <property type="entry name" value="Glycerate kinase I"/>
    <property type="match status" value="1"/>
</dbReference>
<dbReference type="NCBIfam" id="TIGR00045">
    <property type="entry name" value="glycerate kinase"/>
    <property type="match status" value="1"/>
</dbReference>
<accession>A0ABV9TRX5</accession>
<dbReference type="Gene3D" id="3.90.1510.10">
    <property type="entry name" value="Glycerate kinase, domain 2"/>
    <property type="match status" value="1"/>
</dbReference>
<evidence type="ECO:0000313" key="5">
    <source>
        <dbReference type="EMBL" id="MFC4906744.1"/>
    </source>
</evidence>
<comment type="caution">
    <text evidence="5">The sequence shown here is derived from an EMBL/GenBank/DDBJ whole genome shotgun (WGS) entry which is preliminary data.</text>
</comment>
<evidence type="ECO:0000256" key="2">
    <source>
        <dbReference type="ARBA" id="ARBA00022679"/>
    </source>
</evidence>
<evidence type="ECO:0000313" key="6">
    <source>
        <dbReference type="Proteomes" id="UP001595872"/>
    </source>
</evidence>
<organism evidence="5 6">
    <name type="scientific">Actinomadura gamaensis</name>
    <dbReference type="NCBI Taxonomy" id="1763541"/>
    <lineage>
        <taxon>Bacteria</taxon>
        <taxon>Bacillati</taxon>
        <taxon>Actinomycetota</taxon>
        <taxon>Actinomycetes</taxon>
        <taxon>Streptosporangiales</taxon>
        <taxon>Thermomonosporaceae</taxon>
        <taxon>Actinomadura</taxon>
    </lineage>
</organism>
<proteinExistence type="inferred from homology"/>
<name>A0ABV9TRX5_9ACTN</name>
<comment type="similarity">
    <text evidence="1 4">Belongs to the glycerate kinase type-1 family.</text>
</comment>
<keyword evidence="3 4" id="KW-0418">Kinase</keyword>
<dbReference type="PIRSF" id="PIRSF006078">
    <property type="entry name" value="GlxK"/>
    <property type="match status" value="1"/>
</dbReference>
<evidence type="ECO:0000256" key="3">
    <source>
        <dbReference type="ARBA" id="ARBA00022777"/>
    </source>
</evidence>
<dbReference type="Gene3D" id="3.40.50.10350">
    <property type="entry name" value="Glycerate kinase, domain 1"/>
    <property type="match status" value="1"/>
</dbReference>